<dbReference type="Pfam" id="PF14647">
    <property type="entry name" value="FAM91_N"/>
    <property type="match status" value="1"/>
</dbReference>
<dbReference type="STRING" id="29655.A0A0K9PSL3"/>
<comment type="similarity">
    <text evidence="1">Belongs to the FAM91 family.</text>
</comment>
<evidence type="ECO:0000259" key="3">
    <source>
        <dbReference type="Pfam" id="PF14647"/>
    </source>
</evidence>
<feature type="domain" description="FAM91 C-terminal" evidence="4">
    <location>
        <begin position="363"/>
        <end position="447"/>
    </location>
</feature>
<dbReference type="EMBL" id="LFYR01000647">
    <property type="protein sequence ID" value="KMZ71971.1"/>
    <property type="molecule type" value="Genomic_DNA"/>
</dbReference>
<name>A0A0K9PSL3_ZOSMR</name>
<organism evidence="5 6">
    <name type="scientific">Zostera marina</name>
    <name type="common">Eelgrass</name>
    <dbReference type="NCBI Taxonomy" id="29655"/>
    <lineage>
        <taxon>Eukaryota</taxon>
        <taxon>Viridiplantae</taxon>
        <taxon>Streptophyta</taxon>
        <taxon>Embryophyta</taxon>
        <taxon>Tracheophyta</taxon>
        <taxon>Spermatophyta</taxon>
        <taxon>Magnoliopsida</taxon>
        <taxon>Liliopsida</taxon>
        <taxon>Zosteraceae</taxon>
        <taxon>Zostera</taxon>
    </lineage>
</organism>
<evidence type="ECO:0000259" key="4">
    <source>
        <dbReference type="Pfam" id="PF14648"/>
    </source>
</evidence>
<dbReference type="Pfam" id="PF14648">
    <property type="entry name" value="FAM91_C"/>
    <property type="match status" value="2"/>
</dbReference>
<evidence type="ECO:0000256" key="2">
    <source>
        <dbReference type="SAM" id="MobiDB-lite"/>
    </source>
</evidence>
<feature type="region of interest" description="Disordered" evidence="2">
    <location>
        <begin position="326"/>
        <end position="357"/>
    </location>
</feature>
<feature type="compositionally biased region" description="Low complexity" evidence="2">
    <location>
        <begin position="335"/>
        <end position="346"/>
    </location>
</feature>
<feature type="domain" description="FAM91 N-terminal" evidence="3">
    <location>
        <begin position="17"/>
        <end position="307"/>
    </location>
</feature>
<dbReference type="OrthoDB" id="275996at2759"/>
<comment type="caution">
    <text evidence="5">The sequence shown here is derived from an EMBL/GenBank/DDBJ whole genome shotgun (WGS) entry which is preliminary data.</text>
</comment>
<gene>
    <name evidence="5" type="ORF">ZOSMA_171G00510</name>
</gene>
<feature type="domain" description="FAM91 C-terminal" evidence="4">
    <location>
        <begin position="547"/>
        <end position="775"/>
    </location>
</feature>
<dbReference type="Proteomes" id="UP000036987">
    <property type="component" value="Unassembled WGS sequence"/>
</dbReference>
<dbReference type="InterPro" id="IPR039199">
    <property type="entry name" value="FAM91"/>
</dbReference>
<dbReference type="AlphaFoldDB" id="A0A0K9PSL3"/>
<evidence type="ECO:0000256" key="1">
    <source>
        <dbReference type="ARBA" id="ARBA00010319"/>
    </source>
</evidence>
<proteinExistence type="inferred from homology"/>
<dbReference type="InterPro" id="IPR028091">
    <property type="entry name" value="FAM91_N_dom"/>
</dbReference>
<protein>
    <submittedName>
        <fullName evidence="5">Protein FAM91A1</fullName>
    </submittedName>
</protein>
<dbReference type="InterPro" id="IPR028097">
    <property type="entry name" value="FAM91_C_dom"/>
</dbReference>
<keyword evidence="6" id="KW-1185">Reference proteome</keyword>
<sequence>MQHAPATIEEQLILKSIKEECPWENLPKRLQATVTTKEEWRKRIMDHCIKKRLQWNTCFARKVCKEGEYYEEMMRYLRKNLALFPYHLAEYVCRVMRISPFRYYCDIIFDVMKNEQPYDSIPNFSAADALRLTGIGRNEFIDIMNKCRSKKIMWKLNKSIAKELLPTQPVEFSIEAWWGVCLVNFTLEEFKKLTEDETATIDKVCKEEGNSFVLFDPHVVRGLYRRGLVYFDIPVYPDDRFKVSKLEGFVSNREQSYEDPIEELLYAVFVVSSENATVDELAVTLQADLSQLQATASFTCRLGWAMKIIDPASVLRDLSISGSSHYNLSDDEENSNASVSSTSMSSGIGPGTENHRPGSGPYRVAFVVDANITSYLMMGSISPGLKSHAVTLYEAGKLGHASISDLCKDLTALEGKKFEGELQEFANHAFSLRSVLECLQSGGMLEKDMNLVVDDKVDQQPLINAGDGALGTNSSTHDIAVDSESETKTPNNDELLNQDDPEIPQITTKSSEAMIDLVNPNKLIENTHTEVNISSFEGQATQNSVPKVKKTYLVNILRCESLASLAPSTLDRLFIRDYDIVVSMAPLPTSSVLPGPLGPVHFGPPSYASMTPWMKLVLYTTVSNGPLSVVLMKGQCLRMLPAPLTDCEKALIWSWDGSVTGGLGGKFEGSLVNGNILLHCLNLMLKCSAVLVQPICKYDLDECGKPMMVDIPLPLKNSDGSVANAGEDLGLCSKESAKLNSLLSDLSVMIELWTVGYIRLQKLRKERESDDISSDSEEYEWVPLSLEFGIPLFSPKLTNKICERVVSSHLLQTHSLDDHHNEMQSLRKRLRDICFEYQSTGPTAKIFYHREQPKESFCQLMNFASGRWNIFSEPSTPISATYGGKQRIKLANRQRFHNEVLSFDGNILRSYSLGPTYEAATRSVEESGPVKTEPDDADNREVVLPGVNLIFDGTQLHPFDITACLQARQPISLVAEASAASATMHTTMT</sequence>
<reference evidence="6" key="1">
    <citation type="journal article" date="2016" name="Nature">
        <title>The genome of the seagrass Zostera marina reveals angiosperm adaptation to the sea.</title>
        <authorList>
            <person name="Olsen J.L."/>
            <person name="Rouze P."/>
            <person name="Verhelst B."/>
            <person name="Lin Y.-C."/>
            <person name="Bayer T."/>
            <person name="Collen J."/>
            <person name="Dattolo E."/>
            <person name="De Paoli E."/>
            <person name="Dittami S."/>
            <person name="Maumus F."/>
            <person name="Michel G."/>
            <person name="Kersting A."/>
            <person name="Lauritano C."/>
            <person name="Lohaus R."/>
            <person name="Toepel M."/>
            <person name="Tonon T."/>
            <person name="Vanneste K."/>
            <person name="Amirebrahimi M."/>
            <person name="Brakel J."/>
            <person name="Bostroem C."/>
            <person name="Chovatia M."/>
            <person name="Grimwood J."/>
            <person name="Jenkins J.W."/>
            <person name="Jueterbock A."/>
            <person name="Mraz A."/>
            <person name="Stam W.T."/>
            <person name="Tice H."/>
            <person name="Bornberg-Bauer E."/>
            <person name="Green P.J."/>
            <person name="Pearson G.A."/>
            <person name="Procaccini G."/>
            <person name="Duarte C.M."/>
            <person name="Schmutz J."/>
            <person name="Reusch T.B.H."/>
            <person name="Van de Peer Y."/>
        </authorList>
    </citation>
    <scope>NUCLEOTIDE SEQUENCE [LARGE SCALE GENOMIC DNA]</scope>
    <source>
        <strain evidence="6">cv. Finnish</strain>
    </source>
</reference>
<evidence type="ECO:0000313" key="6">
    <source>
        <dbReference type="Proteomes" id="UP000036987"/>
    </source>
</evidence>
<evidence type="ECO:0000313" key="5">
    <source>
        <dbReference type="EMBL" id="KMZ71971.1"/>
    </source>
</evidence>
<dbReference type="PANTHER" id="PTHR28441:SF2">
    <property type="entry name" value="PROTEIN FAM91A1"/>
    <property type="match status" value="1"/>
</dbReference>
<accession>A0A0K9PSL3</accession>
<dbReference type="PANTHER" id="PTHR28441">
    <property type="entry name" value="PROTEIN FAM91A1"/>
    <property type="match status" value="1"/>
</dbReference>
<dbReference type="OMA" id="HYESFPF"/>